<keyword evidence="3" id="KW-1185">Reference proteome</keyword>
<organism evidence="2 3">
    <name type="scientific">Fundidesulfovibrio magnetotacticus</name>
    <dbReference type="NCBI Taxonomy" id="2730080"/>
    <lineage>
        <taxon>Bacteria</taxon>
        <taxon>Pseudomonadati</taxon>
        <taxon>Thermodesulfobacteriota</taxon>
        <taxon>Desulfovibrionia</taxon>
        <taxon>Desulfovibrionales</taxon>
        <taxon>Desulfovibrionaceae</taxon>
        <taxon>Fundidesulfovibrio</taxon>
    </lineage>
</organism>
<dbReference type="SUPFAM" id="SSF56112">
    <property type="entry name" value="Protein kinase-like (PK-like)"/>
    <property type="match status" value="1"/>
</dbReference>
<dbReference type="EMBL" id="BLTE01000003">
    <property type="protein sequence ID" value="GFK93178.1"/>
    <property type="molecule type" value="Genomic_DNA"/>
</dbReference>
<dbReference type="Proteomes" id="UP000494245">
    <property type="component" value="Unassembled WGS sequence"/>
</dbReference>
<proteinExistence type="predicted"/>
<dbReference type="RefSeq" id="WP_173081948.1">
    <property type="nucleotide sequence ID" value="NZ_BLTE01000003.1"/>
</dbReference>
<evidence type="ECO:0000259" key="1">
    <source>
        <dbReference type="Pfam" id="PF01636"/>
    </source>
</evidence>
<feature type="domain" description="Aminoglycoside phosphotransferase" evidence="1">
    <location>
        <begin position="127"/>
        <end position="278"/>
    </location>
</feature>
<evidence type="ECO:0000313" key="2">
    <source>
        <dbReference type="EMBL" id="GFK93178.1"/>
    </source>
</evidence>
<dbReference type="InterPro" id="IPR002575">
    <property type="entry name" value="Aminoglycoside_PTrfase"/>
</dbReference>
<reference evidence="2 3" key="2">
    <citation type="submission" date="2020-05" db="EMBL/GenBank/DDBJ databases">
        <title>Draft genome sequence of Desulfovibrio sp. strainFSS-1.</title>
        <authorList>
            <person name="Shimoshige H."/>
            <person name="Kobayashi H."/>
            <person name="Maekawa T."/>
        </authorList>
    </citation>
    <scope>NUCLEOTIDE SEQUENCE [LARGE SCALE GENOMIC DNA]</scope>
    <source>
        <strain evidence="2 3">SIID29052-01</strain>
    </source>
</reference>
<dbReference type="AlphaFoldDB" id="A0A6V8LS87"/>
<gene>
    <name evidence="2" type="ORF">NNJEOMEG_01009</name>
</gene>
<name>A0A6V8LS87_9BACT</name>
<evidence type="ECO:0000313" key="3">
    <source>
        <dbReference type="Proteomes" id="UP000494245"/>
    </source>
</evidence>
<reference evidence="2 3" key="1">
    <citation type="submission" date="2020-04" db="EMBL/GenBank/DDBJ databases">
        <authorList>
            <consortium name="Desulfovibrio sp. FSS-1 genome sequencing consortium"/>
            <person name="Shimoshige H."/>
            <person name="Kobayashi H."/>
            <person name="Maekawa T."/>
        </authorList>
    </citation>
    <scope>NUCLEOTIDE SEQUENCE [LARGE SCALE GENOMIC DNA]</scope>
    <source>
        <strain evidence="2 3">SIID29052-01</strain>
    </source>
</reference>
<protein>
    <recommendedName>
        <fullName evidence="1">Aminoglycoside phosphotransferase domain-containing protein</fullName>
    </recommendedName>
</protein>
<dbReference type="InterPro" id="IPR011009">
    <property type="entry name" value="Kinase-like_dom_sf"/>
</dbReference>
<accession>A0A6V8LS87</accession>
<dbReference type="Gene3D" id="3.90.1200.10">
    <property type="match status" value="1"/>
</dbReference>
<dbReference type="Pfam" id="PF01636">
    <property type="entry name" value="APH"/>
    <property type="match status" value="1"/>
</dbReference>
<comment type="caution">
    <text evidence="2">The sequence shown here is derived from an EMBL/GenBank/DDBJ whole genome shotgun (WGS) entry which is preliminary data.</text>
</comment>
<sequence length="374" mass="43086">MRTGTEEKTPLRMSSAGIQAYLRQVFGEDARVTWLGEIGQPGAQGMKDFGYGKPLRIEFTAAGKRRAAVLSVMRGDKYGHQYYWDRAAILMFQHETAARLPRHVRSLGLGYFDAQDRMHAVSQPKEFFLLTEFVEGRDYYLDLERVGREGAREADLEMARSFAAWLAEIHAEKASDADLYLRRVRNLLGASECIMGLVDAYPHPWPLFPPERFQALERRVVDWRWKLRRYVHRLSVVHGDFHPWNVLVRGAGGAPDFSVLDRSRGEFGEPADDVATMSLNFVLFGLSNQTGAPRLEGDFERLHAAFWETYLERTGDEEILEVIAPFYVFRGLVIASPQWYPRHPEPVRAGLLHFMERVLEDERFDWRGVNKYLS</sequence>